<comment type="caution">
    <text evidence="1">The sequence shown here is derived from an EMBL/GenBank/DDBJ whole genome shotgun (WGS) entry which is preliminary data.</text>
</comment>
<name>A0AAN6GI70_9BASI</name>
<dbReference type="EMBL" id="JAPDMZ010000559">
    <property type="protein sequence ID" value="KAK0542310.1"/>
    <property type="molecule type" value="Genomic_DNA"/>
</dbReference>
<reference evidence="1" key="1">
    <citation type="journal article" date="2023" name="PhytoFront">
        <title>Draft Genome Resources of Seven Strains of Tilletia horrida, Causal Agent of Kernel Smut of Rice.</title>
        <authorList>
            <person name="Khanal S."/>
            <person name="Antony Babu S."/>
            <person name="Zhou X.G."/>
        </authorList>
    </citation>
    <scope>NUCLEOTIDE SEQUENCE</scope>
    <source>
        <strain evidence="1">TX6</strain>
    </source>
</reference>
<dbReference type="Gene3D" id="3.40.50.300">
    <property type="entry name" value="P-loop containing nucleotide triphosphate hydrolases"/>
    <property type="match status" value="1"/>
</dbReference>
<keyword evidence="2" id="KW-1185">Reference proteome</keyword>
<gene>
    <name evidence="1" type="ORF">OC846_006773</name>
</gene>
<dbReference type="AlphaFoldDB" id="A0AAN6GI70"/>
<organism evidence="1 2">
    <name type="scientific">Tilletia horrida</name>
    <dbReference type="NCBI Taxonomy" id="155126"/>
    <lineage>
        <taxon>Eukaryota</taxon>
        <taxon>Fungi</taxon>
        <taxon>Dikarya</taxon>
        <taxon>Basidiomycota</taxon>
        <taxon>Ustilaginomycotina</taxon>
        <taxon>Exobasidiomycetes</taxon>
        <taxon>Tilletiales</taxon>
        <taxon>Tilletiaceae</taxon>
        <taxon>Tilletia</taxon>
    </lineage>
</organism>
<dbReference type="SUPFAM" id="SSF52540">
    <property type="entry name" value="P-loop containing nucleoside triphosphate hydrolases"/>
    <property type="match status" value="1"/>
</dbReference>
<dbReference type="Gene3D" id="1.10.8.60">
    <property type="match status" value="1"/>
</dbReference>
<protein>
    <submittedName>
        <fullName evidence="1">Uncharacterized protein</fullName>
    </submittedName>
</protein>
<evidence type="ECO:0000313" key="1">
    <source>
        <dbReference type="EMBL" id="KAK0542310.1"/>
    </source>
</evidence>
<feature type="non-terminal residue" evidence="1">
    <location>
        <position position="56"/>
    </location>
</feature>
<sequence length="56" mass="6411">DLDPALLRRLPLRINVPLPGMSARRAVLEMWVSSKVKKHHRLADIHFNTLARLTEG</sequence>
<feature type="non-terminal residue" evidence="1">
    <location>
        <position position="1"/>
    </location>
</feature>
<proteinExistence type="predicted"/>
<accession>A0AAN6GI70</accession>
<dbReference type="InterPro" id="IPR027417">
    <property type="entry name" value="P-loop_NTPase"/>
</dbReference>
<dbReference type="Proteomes" id="UP001176517">
    <property type="component" value="Unassembled WGS sequence"/>
</dbReference>
<evidence type="ECO:0000313" key="2">
    <source>
        <dbReference type="Proteomes" id="UP001176517"/>
    </source>
</evidence>